<keyword evidence="2" id="KW-1185">Reference proteome</keyword>
<evidence type="ECO:0000313" key="2">
    <source>
        <dbReference type="Proteomes" id="UP000799291"/>
    </source>
</evidence>
<organism evidence="1 2">
    <name type="scientific">Lentithecium fluviatile CBS 122367</name>
    <dbReference type="NCBI Taxonomy" id="1168545"/>
    <lineage>
        <taxon>Eukaryota</taxon>
        <taxon>Fungi</taxon>
        <taxon>Dikarya</taxon>
        <taxon>Ascomycota</taxon>
        <taxon>Pezizomycotina</taxon>
        <taxon>Dothideomycetes</taxon>
        <taxon>Pleosporomycetidae</taxon>
        <taxon>Pleosporales</taxon>
        <taxon>Massarineae</taxon>
        <taxon>Lentitheciaceae</taxon>
        <taxon>Lentithecium</taxon>
    </lineage>
</organism>
<gene>
    <name evidence="1" type="ORF">K458DRAFT_412015</name>
</gene>
<proteinExistence type="predicted"/>
<dbReference type="AlphaFoldDB" id="A0A6G1JKH8"/>
<protein>
    <submittedName>
        <fullName evidence="1">Uncharacterized protein</fullName>
    </submittedName>
</protein>
<reference evidence="1" key="1">
    <citation type="journal article" date="2020" name="Stud. Mycol.">
        <title>101 Dothideomycetes genomes: a test case for predicting lifestyles and emergence of pathogens.</title>
        <authorList>
            <person name="Haridas S."/>
            <person name="Albert R."/>
            <person name="Binder M."/>
            <person name="Bloem J."/>
            <person name="Labutti K."/>
            <person name="Salamov A."/>
            <person name="Andreopoulos B."/>
            <person name="Baker S."/>
            <person name="Barry K."/>
            <person name="Bills G."/>
            <person name="Bluhm B."/>
            <person name="Cannon C."/>
            <person name="Castanera R."/>
            <person name="Culley D."/>
            <person name="Daum C."/>
            <person name="Ezra D."/>
            <person name="Gonzalez J."/>
            <person name="Henrissat B."/>
            <person name="Kuo A."/>
            <person name="Liang C."/>
            <person name="Lipzen A."/>
            <person name="Lutzoni F."/>
            <person name="Magnuson J."/>
            <person name="Mondo S."/>
            <person name="Nolan M."/>
            <person name="Ohm R."/>
            <person name="Pangilinan J."/>
            <person name="Park H.-J."/>
            <person name="Ramirez L."/>
            <person name="Alfaro M."/>
            <person name="Sun H."/>
            <person name="Tritt A."/>
            <person name="Yoshinaga Y."/>
            <person name="Zwiers L.-H."/>
            <person name="Turgeon B."/>
            <person name="Goodwin S."/>
            <person name="Spatafora J."/>
            <person name="Crous P."/>
            <person name="Grigoriev I."/>
        </authorList>
    </citation>
    <scope>NUCLEOTIDE SEQUENCE</scope>
    <source>
        <strain evidence="1">CBS 122367</strain>
    </source>
</reference>
<dbReference type="EMBL" id="MU005570">
    <property type="protein sequence ID" value="KAF2690659.1"/>
    <property type="molecule type" value="Genomic_DNA"/>
</dbReference>
<evidence type="ECO:0000313" key="1">
    <source>
        <dbReference type="EMBL" id="KAF2690659.1"/>
    </source>
</evidence>
<dbReference type="OrthoDB" id="5423696at2759"/>
<name>A0A6G1JKH8_9PLEO</name>
<accession>A0A6G1JKH8</accession>
<dbReference type="Proteomes" id="UP000799291">
    <property type="component" value="Unassembled WGS sequence"/>
</dbReference>
<sequence length="778" mass="87107">MALAFNIPGVGPLAQVSIGPGELMAAYQIATGAYGWWKARERTESLVHLLSSSRCSLSAPSSFNHRAYAQVRTNHGKMQGIVVQDNTVCSIPLPRASTALPSDRGQACLRALTAAILCFYKTEAAAEMLREIIPLALLHRELDDLDVDFKDGPLVLALKHWVASVAVEEDSDLARDYLLRQVALNEHNLTGVPIADIMNLDLGEQQGEIPFVMGVIKWSLTPSPQRKFSRYATRSVRAWSMASILFKLGFDVTPAPYIASSREEYDLARLAEGPEVCLVACAGTDTDYLACSVYIGDDDQVRPYITPLSGVPVLAFRHQSGKPFDMNISKLQEAFEKSFVKSREVYKRLTWPFVRQFTHLDPQEYYILPDKKDFSRMPQLHKQLFSIFAIFGLFCPAMSEYVPSDPIDDVSWTPGLIKACLRNEVLNQSGIAPHGAVLYNAYLLVAIVMGTFYGICSNLIIWSQENGQILQEDICFVPPENLHGNWRRLERWLNQINPRSRTKVGDQPGPQSVLSEMFLGFPGYVDRFTVDSLGLHINGHTLLSELVVHPTIDTTVGARYHLLRGQPLNVPTNRYGIISVADFPSKSVNTHARQPVSKLKANDTVEIGDIIRIDAEPCWTDDPETIVWKARRNGLTLGQLNLGHRFLGKENNWNSSPRITRQSCKCASPVASIPVRPNLDKKWYEITIGELFAAAPDCLELPEGSARYFIDACASEATTTFAACRITGYAHMEFVWDCFKCALDKLEKDMNVIPDWLKRNRRPALLIVAWTFRDREAK</sequence>